<accession>A0A9P4QZJ2</accession>
<name>A0A9P4QZJ2_9PLEO</name>
<dbReference type="AlphaFoldDB" id="A0A9P4QZJ2"/>
<feature type="compositionally biased region" description="Polar residues" evidence="1">
    <location>
        <begin position="1"/>
        <end position="12"/>
    </location>
</feature>
<dbReference type="Proteomes" id="UP000799444">
    <property type="component" value="Unassembled WGS sequence"/>
</dbReference>
<protein>
    <submittedName>
        <fullName evidence="2">Uncharacterized protein</fullName>
    </submittedName>
</protein>
<dbReference type="EMBL" id="ML996122">
    <property type="protein sequence ID" value="KAF2736743.1"/>
    <property type="molecule type" value="Genomic_DNA"/>
</dbReference>
<sequence>MPSFGRSRSSYDASAKEQKQVLADINAGSQKFGRKLLAKPPQKRGKSDDDLTPVTVLSPGAGGEEERKGRNQGRRGRGSSGRSPVAAGR</sequence>
<feature type="region of interest" description="Disordered" evidence="1">
    <location>
        <begin position="1"/>
        <end position="89"/>
    </location>
</feature>
<evidence type="ECO:0000256" key="1">
    <source>
        <dbReference type="SAM" id="MobiDB-lite"/>
    </source>
</evidence>
<comment type="caution">
    <text evidence="2">The sequence shown here is derived from an EMBL/GenBank/DDBJ whole genome shotgun (WGS) entry which is preliminary data.</text>
</comment>
<feature type="compositionally biased region" description="Basic residues" evidence="1">
    <location>
        <begin position="32"/>
        <end position="44"/>
    </location>
</feature>
<keyword evidence="3" id="KW-1185">Reference proteome</keyword>
<proteinExistence type="predicted"/>
<dbReference type="OrthoDB" id="4159526at2759"/>
<gene>
    <name evidence="2" type="ORF">EJ04DRAFT_149787</name>
</gene>
<evidence type="ECO:0000313" key="3">
    <source>
        <dbReference type="Proteomes" id="UP000799444"/>
    </source>
</evidence>
<reference evidence="2" key="1">
    <citation type="journal article" date="2020" name="Stud. Mycol.">
        <title>101 Dothideomycetes genomes: a test case for predicting lifestyles and emergence of pathogens.</title>
        <authorList>
            <person name="Haridas S."/>
            <person name="Albert R."/>
            <person name="Binder M."/>
            <person name="Bloem J."/>
            <person name="Labutti K."/>
            <person name="Salamov A."/>
            <person name="Andreopoulos B."/>
            <person name="Baker S."/>
            <person name="Barry K."/>
            <person name="Bills G."/>
            <person name="Bluhm B."/>
            <person name="Cannon C."/>
            <person name="Castanera R."/>
            <person name="Culley D."/>
            <person name="Daum C."/>
            <person name="Ezra D."/>
            <person name="Gonzalez J."/>
            <person name="Henrissat B."/>
            <person name="Kuo A."/>
            <person name="Liang C."/>
            <person name="Lipzen A."/>
            <person name="Lutzoni F."/>
            <person name="Magnuson J."/>
            <person name="Mondo S."/>
            <person name="Nolan M."/>
            <person name="Ohm R."/>
            <person name="Pangilinan J."/>
            <person name="Park H.-J."/>
            <person name="Ramirez L."/>
            <person name="Alfaro M."/>
            <person name="Sun H."/>
            <person name="Tritt A."/>
            <person name="Yoshinaga Y."/>
            <person name="Zwiers L.-H."/>
            <person name="Turgeon B."/>
            <person name="Goodwin S."/>
            <person name="Spatafora J."/>
            <person name="Crous P."/>
            <person name="Grigoriev I."/>
        </authorList>
    </citation>
    <scope>NUCLEOTIDE SEQUENCE</scope>
    <source>
        <strain evidence="2">CBS 125425</strain>
    </source>
</reference>
<organism evidence="2 3">
    <name type="scientific">Polyplosphaeria fusca</name>
    <dbReference type="NCBI Taxonomy" id="682080"/>
    <lineage>
        <taxon>Eukaryota</taxon>
        <taxon>Fungi</taxon>
        <taxon>Dikarya</taxon>
        <taxon>Ascomycota</taxon>
        <taxon>Pezizomycotina</taxon>
        <taxon>Dothideomycetes</taxon>
        <taxon>Pleosporomycetidae</taxon>
        <taxon>Pleosporales</taxon>
        <taxon>Tetraplosphaeriaceae</taxon>
        <taxon>Polyplosphaeria</taxon>
    </lineage>
</organism>
<evidence type="ECO:0000313" key="2">
    <source>
        <dbReference type="EMBL" id="KAF2736743.1"/>
    </source>
</evidence>